<comment type="caution">
    <text evidence="1">The sequence shown here is derived from an EMBL/GenBank/DDBJ whole genome shotgun (WGS) entry which is preliminary data.</text>
</comment>
<evidence type="ECO:0000313" key="2">
    <source>
        <dbReference type="Proteomes" id="UP000996601"/>
    </source>
</evidence>
<keyword evidence="2" id="KW-1185">Reference proteome</keyword>
<dbReference type="InterPro" id="IPR023214">
    <property type="entry name" value="HAD_sf"/>
</dbReference>
<organism evidence="1 2">
    <name type="scientific">Shinella lacus</name>
    <dbReference type="NCBI Taxonomy" id="2654216"/>
    <lineage>
        <taxon>Bacteria</taxon>
        <taxon>Pseudomonadati</taxon>
        <taxon>Pseudomonadota</taxon>
        <taxon>Alphaproteobacteria</taxon>
        <taxon>Hyphomicrobiales</taxon>
        <taxon>Rhizobiaceae</taxon>
        <taxon>Shinella</taxon>
    </lineage>
</organism>
<dbReference type="InterPro" id="IPR036412">
    <property type="entry name" value="HAD-like_sf"/>
</dbReference>
<dbReference type="SUPFAM" id="SSF56784">
    <property type="entry name" value="HAD-like"/>
    <property type="match status" value="1"/>
</dbReference>
<evidence type="ECO:0000313" key="1">
    <source>
        <dbReference type="EMBL" id="MCQ4633599.1"/>
    </source>
</evidence>
<accession>A0ABT1REI4</accession>
<protein>
    <submittedName>
        <fullName evidence="1">HAD-IA family hydrolase</fullName>
    </submittedName>
</protein>
<dbReference type="PANTHER" id="PTHR43611:SF3">
    <property type="entry name" value="FLAVIN MONONUCLEOTIDE HYDROLASE 1, CHLOROPLATIC"/>
    <property type="match status" value="1"/>
</dbReference>
<dbReference type="SFLD" id="SFLDS00003">
    <property type="entry name" value="Haloacid_Dehalogenase"/>
    <property type="match status" value="1"/>
</dbReference>
<dbReference type="InterPro" id="IPR006439">
    <property type="entry name" value="HAD-SF_hydro_IA"/>
</dbReference>
<dbReference type="Gene3D" id="1.10.150.240">
    <property type="entry name" value="Putative phosphatase, domain 2"/>
    <property type="match status" value="1"/>
</dbReference>
<dbReference type="EMBL" id="WHSB02000013">
    <property type="protein sequence ID" value="MCQ4633599.1"/>
    <property type="molecule type" value="Genomic_DNA"/>
</dbReference>
<dbReference type="PRINTS" id="PR00413">
    <property type="entry name" value="HADHALOGNASE"/>
</dbReference>
<sequence>MNPTVAVFDIGGVLIDWNPAYLYRKLLPDEAAVSAFLSEVCTSAWNEQFDAGRPFAEGIAALGERHPERAALIEAYWLRWHEMLGGEVAGTAEILRRLKTAGVPVYAISNWSAETFPRAKDIYPFLGLFDVLVVSGTEKLVKPDAAIFNRFLERAGVRAADCIFIDDNAANIAAAAALGFHTEHFRTAEALEARLTALGLLPHAEEATA</sequence>
<dbReference type="Pfam" id="PF00702">
    <property type="entry name" value="Hydrolase"/>
    <property type="match status" value="1"/>
</dbReference>
<name>A0ABT1REI4_9HYPH</name>
<reference evidence="1" key="1">
    <citation type="submission" date="2021-07" db="EMBL/GenBank/DDBJ databases">
        <title>Shinella sp. nov., a novel member of the genus Shinella from water.</title>
        <authorList>
            <person name="Deng Y."/>
        </authorList>
    </citation>
    <scope>NUCLEOTIDE SEQUENCE</scope>
    <source>
        <strain evidence="1">CPCC 100929</strain>
    </source>
</reference>
<dbReference type="GO" id="GO:0016787">
    <property type="term" value="F:hydrolase activity"/>
    <property type="evidence" value="ECO:0007669"/>
    <property type="project" value="UniProtKB-KW"/>
</dbReference>
<dbReference type="SFLD" id="SFLDG01129">
    <property type="entry name" value="C1.5:_HAD__Beta-PGM__Phosphata"/>
    <property type="match status" value="1"/>
</dbReference>
<dbReference type="NCBIfam" id="TIGR01509">
    <property type="entry name" value="HAD-SF-IA-v3"/>
    <property type="match status" value="1"/>
</dbReference>
<dbReference type="Proteomes" id="UP000996601">
    <property type="component" value="Unassembled WGS sequence"/>
</dbReference>
<proteinExistence type="predicted"/>
<gene>
    <name evidence="1" type="ORF">GB927_026410</name>
</gene>
<keyword evidence="1" id="KW-0378">Hydrolase</keyword>
<dbReference type="Gene3D" id="3.40.50.1000">
    <property type="entry name" value="HAD superfamily/HAD-like"/>
    <property type="match status" value="1"/>
</dbReference>
<dbReference type="InterPro" id="IPR023198">
    <property type="entry name" value="PGP-like_dom2"/>
</dbReference>
<dbReference type="PANTHER" id="PTHR43611">
    <property type="entry name" value="ALPHA-D-GLUCOSE 1-PHOSPHATE PHOSPHATASE"/>
    <property type="match status" value="1"/>
</dbReference>